<evidence type="ECO:0000313" key="3">
    <source>
        <dbReference type="Proteomes" id="UP000035054"/>
    </source>
</evidence>
<dbReference type="Pfam" id="PF18731">
    <property type="entry name" value="HEPN_Swt1"/>
    <property type="match status" value="1"/>
</dbReference>
<organism evidence="2 3">
    <name type="scientific">Candidatus Synechococcus spongiarum 142</name>
    <dbReference type="NCBI Taxonomy" id="1608213"/>
    <lineage>
        <taxon>Bacteria</taxon>
        <taxon>Bacillati</taxon>
        <taxon>Cyanobacteriota</taxon>
        <taxon>Cyanophyceae</taxon>
        <taxon>Synechococcales</taxon>
        <taxon>Synechococcaceae</taxon>
        <taxon>Synechococcus</taxon>
    </lineage>
</organism>
<evidence type="ECO:0000259" key="1">
    <source>
        <dbReference type="Pfam" id="PF18731"/>
    </source>
</evidence>
<sequence>MDRSTRQTVFEGMELLPAALAPFVEKRLDSAMPGIWQREFVERVKGLHPDASGKPGRDLASLLKVMITFWKVGFATALGPTERALVSELLEVRHKLAHDEAFSYDDAERALDSMRRLMAAIGAGDVEDQLSGSRETILRTKYRELARNEE</sequence>
<accession>A0A6N3X630</accession>
<proteinExistence type="predicted"/>
<gene>
    <name evidence="2" type="ORF">TH68_11020</name>
</gene>
<protein>
    <submittedName>
        <fullName evidence="2">ATPase AAA</fullName>
    </submittedName>
</protein>
<feature type="domain" description="Swt1-like HEPN" evidence="1">
    <location>
        <begin position="12"/>
        <end position="122"/>
    </location>
</feature>
<reference evidence="2 3" key="1">
    <citation type="submission" date="2015-01" db="EMBL/GenBank/DDBJ databases">
        <title>Lifestyle Evolution in Cyanobacterial Symbionts of Sponges.</title>
        <authorList>
            <person name="Burgsdorf I."/>
            <person name="Slaby B.M."/>
            <person name="Handley K.M."/>
            <person name="Haber M."/>
            <person name="Blom J."/>
            <person name="Marshall C.W."/>
            <person name="Gilbert J.A."/>
            <person name="Hentschel U."/>
            <person name="Steindler L."/>
        </authorList>
    </citation>
    <scope>NUCLEOTIDE SEQUENCE [LARGE SCALE GENOMIC DNA]</scope>
    <source>
        <strain evidence="2">142</strain>
    </source>
</reference>
<evidence type="ECO:0000313" key="2">
    <source>
        <dbReference type="EMBL" id="KKZ10363.1"/>
    </source>
</evidence>
<comment type="caution">
    <text evidence="2">The sequence shown here is derived from an EMBL/GenBank/DDBJ whole genome shotgun (WGS) entry which is preliminary data.</text>
</comment>
<dbReference type="AlphaFoldDB" id="A0A6N3X630"/>
<feature type="non-terminal residue" evidence="2">
    <location>
        <position position="150"/>
    </location>
</feature>
<dbReference type="EMBL" id="JXUO01000325">
    <property type="protein sequence ID" value="KKZ10363.1"/>
    <property type="molecule type" value="Genomic_DNA"/>
</dbReference>
<dbReference type="Proteomes" id="UP000035054">
    <property type="component" value="Unassembled WGS sequence"/>
</dbReference>
<name>A0A6N3X630_9SYNE</name>
<dbReference type="InterPro" id="IPR041650">
    <property type="entry name" value="HEPN_Swt1"/>
</dbReference>